<evidence type="ECO:0000259" key="4">
    <source>
        <dbReference type="PROSITE" id="PS01124"/>
    </source>
</evidence>
<dbReference type="PANTHER" id="PTHR46796">
    <property type="entry name" value="HTH-TYPE TRANSCRIPTIONAL ACTIVATOR RHAS-RELATED"/>
    <property type="match status" value="1"/>
</dbReference>
<evidence type="ECO:0000256" key="2">
    <source>
        <dbReference type="ARBA" id="ARBA00023125"/>
    </source>
</evidence>
<feature type="domain" description="HTH araC/xylS-type" evidence="4">
    <location>
        <begin position="29"/>
        <end position="130"/>
    </location>
</feature>
<dbReference type="InterPro" id="IPR009057">
    <property type="entry name" value="Homeodomain-like_sf"/>
</dbReference>
<dbReference type="InterPro" id="IPR018062">
    <property type="entry name" value="HTH_AraC-typ_CS"/>
</dbReference>
<reference evidence="5 6" key="1">
    <citation type="journal article" date="2011" name="Curr. Microbiol.">
        <title>Luteibacter jiangsuensis sp. nov.: a methamidophos-degrading bacterium isolated from a methamidophos-manufacturing factory.</title>
        <authorList>
            <person name="Wang L."/>
            <person name="Wang G.L."/>
            <person name="Li S.P."/>
            <person name="Jiang J.D."/>
        </authorList>
    </citation>
    <scope>NUCLEOTIDE SEQUENCE [LARGE SCALE GENOMIC DNA]</scope>
    <source>
        <strain evidence="5 6">CGMCC 1.10133</strain>
    </source>
</reference>
<dbReference type="Pfam" id="PF12833">
    <property type="entry name" value="HTH_18"/>
    <property type="match status" value="1"/>
</dbReference>
<dbReference type="Gene3D" id="1.10.10.60">
    <property type="entry name" value="Homeodomain-like"/>
    <property type="match status" value="2"/>
</dbReference>
<evidence type="ECO:0000256" key="1">
    <source>
        <dbReference type="ARBA" id="ARBA00023015"/>
    </source>
</evidence>
<dbReference type="InterPro" id="IPR020449">
    <property type="entry name" value="Tscrpt_reg_AraC-type_HTH"/>
</dbReference>
<evidence type="ECO:0000313" key="6">
    <source>
        <dbReference type="Proteomes" id="UP001429601"/>
    </source>
</evidence>
<keyword evidence="3" id="KW-0804">Transcription</keyword>
<dbReference type="EMBL" id="JAAQQR010000001">
    <property type="protein sequence ID" value="NID03555.1"/>
    <property type="molecule type" value="Genomic_DNA"/>
</dbReference>
<dbReference type="SUPFAM" id="SSF46689">
    <property type="entry name" value="Homeodomain-like"/>
    <property type="match status" value="2"/>
</dbReference>
<protein>
    <submittedName>
        <fullName evidence="5">Helix-turn-helix transcriptional regulator</fullName>
    </submittedName>
</protein>
<keyword evidence="2" id="KW-0238">DNA-binding</keyword>
<dbReference type="SMART" id="SM00342">
    <property type="entry name" value="HTH_ARAC"/>
    <property type="match status" value="1"/>
</dbReference>
<accession>A0ABX0PZ25</accession>
<evidence type="ECO:0000256" key="3">
    <source>
        <dbReference type="ARBA" id="ARBA00023163"/>
    </source>
</evidence>
<dbReference type="PRINTS" id="PR00032">
    <property type="entry name" value="HTHARAC"/>
</dbReference>
<dbReference type="RefSeq" id="WP_167122389.1">
    <property type="nucleotide sequence ID" value="NZ_JAAQQR010000001.1"/>
</dbReference>
<sequence>MSCVVASNESKPVELAVHANPRSRGALRPRQLIIAQRHLGREVSIHCALMAAVSECGVSRSHFTRAFKVSTGMTPSRWHLQQRMRRALDLLDGPDAIVDIAVTLGFFDQAHFTNAFTRLFRMSPGTYRKRLGE</sequence>
<dbReference type="PANTHER" id="PTHR46796:SF14">
    <property type="entry name" value="TRANSCRIPTIONAL REGULATORY PROTEIN"/>
    <property type="match status" value="1"/>
</dbReference>
<dbReference type="Proteomes" id="UP001429601">
    <property type="component" value="Unassembled WGS sequence"/>
</dbReference>
<dbReference type="PROSITE" id="PS00041">
    <property type="entry name" value="HTH_ARAC_FAMILY_1"/>
    <property type="match status" value="1"/>
</dbReference>
<dbReference type="InterPro" id="IPR018060">
    <property type="entry name" value="HTH_AraC"/>
</dbReference>
<dbReference type="PROSITE" id="PS01124">
    <property type="entry name" value="HTH_ARAC_FAMILY_2"/>
    <property type="match status" value="1"/>
</dbReference>
<keyword evidence="1" id="KW-0805">Transcription regulation</keyword>
<organism evidence="5 6">
    <name type="scientific">Luteibacter jiangsuensis</name>
    <dbReference type="NCBI Taxonomy" id="637577"/>
    <lineage>
        <taxon>Bacteria</taxon>
        <taxon>Pseudomonadati</taxon>
        <taxon>Pseudomonadota</taxon>
        <taxon>Gammaproteobacteria</taxon>
        <taxon>Lysobacterales</taxon>
        <taxon>Rhodanobacteraceae</taxon>
        <taxon>Luteibacter</taxon>
    </lineage>
</organism>
<comment type="caution">
    <text evidence="5">The sequence shown here is derived from an EMBL/GenBank/DDBJ whole genome shotgun (WGS) entry which is preliminary data.</text>
</comment>
<name>A0ABX0PZ25_9GAMM</name>
<evidence type="ECO:0000313" key="5">
    <source>
        <dbReference type="EMBL" id="NID03555.1"/>
    </source>
</evidence>
<keyword evidence="6" id="KW-1185">Reference proteome</keyword>
<proteinExistence type="predicted"/>
<gene>
    <name evidence="5" type="ORF">HBF26_01550</name>
</gene>
<dbReference type="InterPro" id="IPR050204">
    <property type="entry name" value="AraC_XylS_family_regulators"/>
</dbReference>